<dbReference type="CDD" id="cd10336">
    <property type="entry name" value="SLC6sbd_Tyt1-Like"/>
    <property type="match status" value="1"/>
</dbReference>
<evidence type="ECO:0000256" key="2">
    <source>
        <dbReference type="ARBA" id="ARBA00022448"/>
    </source>
</evidence>
<evidence type="ECO:0000256" key="4">
    <source>
        <dbReference type="ARBA" id="ARBA00022989"/>
    </source>
</evidence>
<dbReference type="EMBL" id="CP071250">
    <property type="protein sequence ID" value="UUF08139.1"/>
    <property type="molecule type" value="Genomic_DNA"/>
</dbReference>
<dbReference type="EMBL" id="CP071249">
    <property type="protein sequence ID" value="UUF06911.1"/>
    <property type="molecule type" value="Genomic_DNA"/>
</dbReference>
<feature type="transmembrane region" description="Helical" evidence="6">
    <location>
        <begin position="17"/>
        <end position="34"/>
    </location>
</feature>
<feature type="transmembrane region" description="Helical" evidence="6">
    <location>
        <begin position="180"/>
        <end position="200"/>
    </location>
</feature>
<organism evidence="8 10">
    <name type="scientific">Turicibacter bilis</name>
    <dbReference type="NCBI Taxonomy" id="2735723"/>
    <lineage>
        <taxon>Bacteria</taxon>
        <taxon>Bacillati</taxon>
        <taxon>Bacillota</taxon>
        <taxon>Erysipelotrichia</taxon>
        <taxon>Erysipelotrichales</taxon>
        <taxon>Turicibacteraceae</taxon>
        <taxon>Turicibacter</taxon>
    </lineage>
</organism>
<evidence type="ECO:0000313" key="10">
    <source>
        <dbReference type="Proteomes" id="UP001058072"/>
    </source>
</evidence>
<dbReference type="NCBIfam" id="NF037979">
    <property type="entry name" value="Na_transp"/>
    <property type="match status" value="1"/>
</dbReference>
<dbReference type="RefSeq" id="WP_212725208.1">
    <property type="nucleotide sequence ID" value="NZ_CP071249.1"/>
</dbReference>
<feature type="transmembrane region" description="Helical" evidence="6">
    <location>
        <begin position="220"/>
        <end position="242"/>
    </location>
</feature>
<feature type="transmembrane region" description="Helical" evidence="6">
    <location>
        <begin position="46"/>
        <end position="70"/>
    </location>
</feature>
<dbReference type="Proteomes" id="UP001058072">
    <property type="component" value="Chromosome"/>
</dbReference>
<dbReference type="GO" id="GO:0016020">
    <property type="term" value="C:membrane"/>
    <property type="evidence" value="ECO:0007669"/>
    <property type="project" value="UniProtKB-SubCell"/>
</dbReference>
<feature type="transmembrane region" description="Helical" evidence="6">
    <location>
        <begin position="91"/>
        <end position="121"/>
    </location>
</feature>
<keyword evidence="5 6" id="KW-0472">Membrane</keyword>
<keyword evidence="2" id="KW-0813">Transport</keyword>
<dbReference type="PANTHER" id="PTHR42948:SF1">
    <property type="entry name" value="TRANSPORTER"/>
    <property type="match status" value="1"/>
</dbReference>
<dbReference type="InterPro" id="IPR000175">
    <property type="entry name" value="Na/ntran_symport"/>
</dbReference>
<dbReference type="PROSITE" id="PS50267">
    <property type="entry name" value="NA_NEUROTRAN_SYMP_3"/>
    <property type="match status" value="1"/>
</dbReference>
<evidence type="ECO:0000256" key="3">
    <source>
        <dbReference type="ARBA" id="ARBA00022692"/>
    </source>
</evidence>
<dbReference type="Proteomes" id="UP001058016">
    <property type="component" value="Chromosome"/>
</dbReference>
<feature type="transmembrane region" description="Helical" evidence="6">
    <location>
        <begin position="302"/>
        <end position="335"/>
    </location>
</feature>
<keyword evidence="9" id="KW-1185">Reference proteome</keyword>
<accession>A0A9Q9CKN9</accession>
<feature type="transmembrane region" description="Helical" evidence="6">
    <location>
        <begin position="426"/>
        <end position="452"/>
    </location>
</feature>
<feature type="transmembrane region" description="Helical" evidence="6">
    <location>
        <begin position="347"/>
        <end position="365"/>
    </location>
</feature>
<protein>
    <submittedName>
        <fullName evidence="8">Sodium-dependent transporter</fullName>
    </submittedName>
</protein>
<proteinExistence type="predicted"/>
<evidence type="ECO:0000256" key="1">
    <source>
        <dbReference type="ARBA" id="ARBA00004141"/>
    </source>
</evidence>
<reference evidence="8 9" key="1">
    <citation type="submission" date="2021-03" db="EMBL/GenBank/DDBJ databases">
        <title>Comparative Genomics and Metabolomics in the genus Turicibacter.</title>
        <authorList>
            <person name="Maki J."/>
            <person name="Looft T."/>
        </authorList>
    </citation>
    <scope>NUCLEOTIDE SEQUENCE</scope>
    <source>
        <strain evidence="8">ISU324</strain>
        <strain evidence="7 9">MMM721</strain>
    </source>
</reference>
<comment type="subcellular location">
    <subcellularLocation>
        <location evidence="1">Membrane</location>
        <topology evidence="1">Multi-pass membrane protein</topology>
    </subcellularLocation>
</comment>
<dbReference type="AlphaFoldDB" id="A0A9Q9CKN9"/>
<keyword evidence="3 6" id="KW-0812">Transmembrane</keyword>
<name>A0A9Q9CKN9_9FIRM</name>
<dbReference type="Pfam" id="PF00209">
    <property type="entry name" value="SNF"/>
    <property type="match status" value="2"/>
</dbReference>
<sequence length="453" mass="48392">MSQQATTAKRDGFSSRFGLIAAAAGSAVGLGNIWKFPYIVGENGGSAFILVYLISILAVGIPVLLAEFIIGRRGQANAVRSFKKIAPNTKWSAIGWMGIISAFMILGFYTVIAGYTIHYFILTITNSFAGMSAAQITDTFNNFSSSSTPIIYTVIFIILSLAILFGGIKDGIEKYTKILMPGLVGIIVLLVIRAITLPGAGEGIQFLLKPDFSELSIKAILDALGHSFFSLSVGMGTMLTYGSYISKKENLTSVTFSIAAADTMIALLAGLAIFPAVFAFGIDPTAGPGLVFITLPNVFLQMPGGVIFGALFFLLLFIAALTSVVSIFEVIIAYVTEELKVNRRKAMGLTTLAVIVISTFCALSQTSDSALVFNGHTLFDWMDLLSANVLLPIGGLLIMIFLGFIMKKSDIKDELQQGSKSIKNTMAYITVTKFVAPVAIAIVFLTGIQALFS</sequence>
<dbReference type="PRINTS" id="PR00176">
    <property type="entry name" value="NANEUSMPORT"/>
</dbReference>
<feature type="transmembrane region" description="Helical" evidence="6">
    <location>
        <begin position="385"/>
        <end position="405"/>
    </location>
</feature>
<evidence type="ECO:0000313" key="8">
    <source>
        <dbReference type="EMBL" id="UUF08139.1"/>
    </source>
</evidence>
<dbReference type="InterPro" id="IPR047218">
    <property type="entry name" value="YocR/YhdH-like"/>
</dbReference>
<dbReference type="PANTHER" id="PTHR42948">
    <property type="entry name" value="TRANSPORTER"/>
    <property type="match status" value="1"/>
</dbReference>
<evidence type="ECO:0000313" key="7">
    <source>
        <dbReference type="EMBL" id="UUF06911.1"/>
    </source>
</evidence>
<evidence type="ECO:0000313" key="9">
    <source>
        <dbReference type="Proteomes" id="UP001058016"/>
    </source>
</evidence>
<dbReference type="InterPro" id="IPR037272">
    <property type="entry name" value="SNS_sf"/>
</dbReference>
<keyword evidence="4 6" id="KW-1133">Transmembrane helix</keyword>
<feature type="transmembrane region" description="Helical" evidence="6">
    <location>
        <begin position="150"/>
        <end position="168"/>
    </location>
</feature>
<gene>
    <name evidence="7" type="ORF">J0J69_04875</name>
    <name evidence="8" type="ORF">J0J70_11075</name>
</gene>
<evidence type="ECO:0000256" key="5">
    <source>
        <dbReference type="ARBA" id="ARBA00023136"/>
    </source>
</evidence>
<evidence type="ECO:0000256" key="6">
    <source>
        <dbReference type="SAM" id="Phobius"/>
    </source>
</evidence>
<feature type="transmembrane region" description="Helical" evidence="6">
    <location>
        <begin position="254"/>
        <end position="282"/>
    </location>
</feature>
<dbReference type="SUPFAM" id="SSF161070">
    <property type="entry name" value="SNF-like"/>
    <property type="match status" value="1"/>
</dbReference>